<dbReference type="SUPFAM" id="SSF100950">
    <property type="entry name" value="NagB/RpiA/CoA transferase-like"/>
    <property type="match status" value="1"/>
</dbReference>
<dbReference type="GO" id="GO:0019509">
    <property type="term" value="P:L-methionine salvage from methylthioadenosine"/>
    <property type="evidence" value="ECO:0007669"/>
    <property type="project" value="TreeGrafter"/>
</dbReference>
<dbReference type="AlphaFoldDB" id="A0A0D1XNA0"/>
<dbReference type="GO" id="GO:0046523">
    <property type="term" value="F:S-methyl-5-thioribose-1-phosphate isomerase activity"/>
    <property type="evidence" value="ECO:0007669"/>
    <property type="project" value="TreeGrafter"/>
</dbReference>
<dbReference type="RefSeq" id="XP_016213920.1">
    <property type="nucleotide sequence ID" value="XM_016358302.1"/>
</dbReference>
<dbReference type="Proteomes" id="UP000053259">
    <property type="component" value="Unassembled WGS sequence"/>
</dbReference>
<dbReference type="InParanoid" id="A0A0D1XNA0"/>
<keyword evidence="4" id="KW-1185">Reference proteome</keyword>
<dbReference type="InterPro" id="IPR000649">
    <property type="entry name" value="IF-2B-related"/>
</dbReference>
<dbReference type="Gene3D" id="3.40.50.10470">
    <property type="entry name" value="Translation initiation factor eif-2b, domain 2"/>
    <property type="match status" value="1"/>
</dbReference>
<name>A0A0D1XNA0_9PEZI</name>
<reference evidence="3 4" key="1">
    <citation type="submission" date="2015-01" db="EMBL/GenBank/DDBJ databases">
        <title>The Genome Sequence of Ochroconis gallopava CBS43764.</title>
        <authorList>
            <consortium name="The Broad Institute Genomics Platform"/>
            <person name="Cuomo C."/>
            <person name="de Hoog S."/>
            <person name="Gorbushina A."/>
            <person name="Stielow B."/>
            <person name="Teixiera M."/>
            <person name="Abouelleil A."/>
            <person name="Chapman S.B."/>
            <person name="Priest M."/>
            <person name="Young S.K."/>
            <person name="Wortman J."/>
            <person name="Nusbaum C."/>
            <person name="Birren B."/>
        </authorList>
    </citation>
    <scope>NUCLEOTIDE SEQUENCE [LARGE SCALE GENOMIC DNA]</scope>
    <source>
        <strain evidence="3 4">CBS 43764</strain>
    </source>
</reference>
<protein>
    <recommendedName>
        <fullName evidence="5">EIF-2B GDP-GTP exchange factor subunit alpha</fullName>
    </recommendedName>
</protein>
<evidence type="ECO:0000256" key="2">
    <source>
        <dbReference type="RuleBase" id="RU003814"/>
    </source>
</evidence>
<accession>A0A0D1XNA0</accession>
<dbReference type="InterPro" id="IPR037171">
    <property type="entry name" value="NagB/RpiA_transferase-like"/>
</dbReference>
<evidence type="ECO:0000256" key="1">
    <source>
        <dbReference type="ARBA" id="ARBA00007251"/>
    </source>
</evidence>
<dbReference type="Gene3D" id="1.20.120.420">
    <property type="entry name" value="translation initiation factor eif-2b, domain 1"/>
    <property type="match status" value="1"/>
</dbReference>
<dbReference type="EMBL" id="KN847542">
    <property type="protein sequence ID" value="KIW04051.1"/>
    <property type="molecule type" value="Genomic_DNA"/>
</dbReference>
<gene>
    <name evidence="3" type="ORF">PV09_04870</name>
</gene>
<dbReference type="PANTHER" id="PTHR43475:SF3">
    <property type="entry name" value="TRANSLATION INITIATION FACTOR EIF-2B SUBUNIT FAMILY PROTEIN (AFU_ORTHOLOGUE AFUA_2G14290)"/>
    <property type="match status" value="1"/>
</dbReference>
<proteinExistence type="inferred from homology"/>
<comment type="similarity">
    <text evidence="1 2">Belongs to the eIF-2B alpha/beta/delta subunits family.</text>
</comment>
<dbReference type="Pfam" id="PF01008">
    <property type="entry name" value="IF-2B"/>
    <property type="match status" value="1"/>
</dbReference>
<dbReference type="STRING" id="253628.A0A0D1XNA0"/>
<dbReference type="VEuPathDB" id="FungiDB:PV09_04870"/>
<evidence type="ECO:0000313" key="3">
    <source>
        <dbReference type="EMBL" id="KIW04051.1"/>
    </source>
</evidence>
<dbReference type="InterPro" id="IPR042529">
    <property type="entry name" value="IF_2B-like_C"/>
</dbReference>
<dbReference type="InterPro" id="IPR027363">
    <property type="entry name" value="M1Pi_N"/>
</dbReference>
<dbReference type="GeneID" id="27312843"/>
<sequence length="365" mass="40053">MAGADHIQILNDGIKQLKEDRINGARVLATNALQTLRAITLNSSDTISTPEELWDLLRLASYKLILARPSMSAAVTSALVNCLQAVQESASRESSEEPNASIALPVHKEAVANTICEQIKKRNESMSRLSKAFVEYLRHLLTKKTRVHILTLSSSSTIFACLEQAVNELAGLSMTITVLESRPRMEGATFAVNFLSKMKSRGKGNNIEVVVAPDSHVCTVAKSIDMLLLGADRISSAGDVCNKMGSFPAAMAAKTLSKADVVVITETDKIARPGVTEAHGHENNDSREVYSGWPEDTIAVMKSLSKSDFDVRNIYFEWIPSEYVSMYVTERGILDAHAIKRMSEERAVMEDELFSNSIKESAMLE</sequence>
<dbReference type="PANTHER" id="PTHR43475">
    <property type="entry name" value="METHYLTHIORIBOSE-1-PHOSPHATE ISOMERASE"/>
    <property type="match status" value="1"/>
</dbReference>
<evidence type="ECO:0000313" key="4">
    <source>
        <dbReference type="Proteomes" id="UP000053259"/>
    </source>
</evidence>
<evidence type="ECO:0008006" key="5">
    <source>
        <dbReference type="Google" id="ProtNLM"/>
    </source>
</evidence>
<dbReference type="HOGENOM" id="CLU_021101_0_0_1"/>
<organism evidence="3 4">
    <name type="scientific">Verruconis gallopava</name>
    <dbReference type="NCBI Taxonomy" id="253628"/>
    <lineage>
        <taxon>Eukaryota</taxon>
        <taxon>Fungi</taxon>
        <taxon>Dikarya</taxon>
        <taxon>Ascomycota</taxon>
        <taxon>Pezizomycotina</taxon>
        <taxon>Dothideomycetes</taxon>
        <taxon>Pleosporomycetidae</taxon>
        <taxon>Venturiales</taxon>
        <taxon>Sympoventuriaceae</taxon>
        <taxon>Verruconis</taxon>
    </lineage>
</organism>
<dbReference type="OrthoDB" id="206213at2759"/>